<dbReference type="Pfam" id="PF12874">
    <property type="entry name" value="zf-met"/>
    <property type="match status" value="1"/>
</dbReference>
<feature type="region of interest" description="Disordered" evidence="7">
    <location>
        <begin position="240"/>
        <end position="268"/>
    </location>
</feature>
<dbReference type="Proteomes" id="UP001044222">
    <property type="component" value="Chromosome 15"/>
</dbReference>
<comment type="caution">
    <text evidence="9">The sequence shown here is derived from an EMBL/GenBank/DDBJ whole genome shotgun (WGS) entry which is preliminary data.</text>
</comment>
<evidence type="ECO:0000313" key="10">
    <source>
        <dbReference type="Proteomes" id="UP001044222"/>
    </source>
</evidence>
<evidence type="ECO:0000313" key="9">
    <source>
        <dbReference type="EMBL" id="KAG5834696.1"/>
    </source>
</evidence>
<dbReference type="PANTHER" id="PTHR23226">
    <property type="entry name" value="ZINC FINGER AND SCAN DOMAIN-CONTAINING"/>
    <property type="match status" value="1"/>
</dbReference>
<keyword evidence="3 5" id="KW-0863">Zinc-finger</keyword>
<feature type="domain" description="C2H2-type" evidence="8">
    <location>
        <begin position="565"/>
        <end position="592"/>
    </location>
</feature>
<feature type="domain" description="C2H2-type" evidence="8">
    <location>
        <begin position="593"/>
        <end position="620"/>
    </location>
</feature>
<dbReference type="GO" id="GO:0008270">
    <property type="term" value="F:zinc ion binding"/>
    <property type="evidence" value="ECO:0007669"/>
    <property type="project" value="UniProtKB-KW"/>
</dbReference>
<feature type="domain" description="C2H2-type" evidence="8">
    <location>
        <begin position="397"/>
        <end position="424"/>
    </location>
</feature>
<feature type="domain" description="C2H2-type" evidence="8">
    <location>
        <begin position="341"/>
        <end position="368"/>
    </location>
</feature>
<evidence type="ECO:0000256" key="7">
    <source>
        <dbReference type="SAM" id="MobiDB-lite"/>
    </source>
</evidence>
<evidence type="ECO:0000256" key="1">
    <source>
        <dbReference type="ARBA" id="ARBA00022723"/>
    </source>
</evidence>
<dbReference type="PANTHER" id="PTHR23226:SF240">
    <property type="entry name" value="GASTRULA ZINC FINGER PROTEIN XLCGF26.1-LIKE-RELATED"/>
    <property type="match status" value="1"/>
</dbReference>
<dbReference type="Pfam" id="PF00096">
    <property type="entry name" value="zf-C2H2"/>
    <property type="match status" value="7"/>
</dbReference>
<dbReference type="PROSITE" id="PS00028">
    <property type="entry name" value="ZINC_FINGER_C2H2_1"/>
    <property type="match status" value="10"/>
</dbReference>
<dbReference type="GO" id="GO:0000981">
    <property type="term" value="F:DNA-binding transcription factor activity, RNA polymerase II-specific"/>
    <property type="evidence" value="ECO:0007669"/>
    <property type="project" value="TreeGrafter"/>
</dbReference>
<feature type="domain" description="C2H2-type" evidence="8">
    <location>
        <begin position="453"/>
        <end position="480"/>
    </location>
</feature>
<dbReference type="EMBL" id="JAFIRN010000015">
    <property type="protein sequence ID" value="KAG5834696.1"/>
    <property type="molecule type" value="Genomic_DNA"/>
</dbReference>
<feature type="domain" description="C2H2-type" evidence="8">
    <location>
        <begin position="425"/>
        <end position="452"/>
    </location>
</feature>
<organism evidence="9 10">
    <name type="scientific">Anguilla anguilla</name>
    <name type="common">European freshwater eel</name>
    <name type="synonym">Muraena anguilla</name>
    <dbReference type="NCBI Taxonomy" id="7936"/>
    <lineage>
        <taxon>Eukaryota</taxon>
        <taxon>Metazoa</taxon>
        <taxon>Chordata</taxon>
        <taxon>Craniata</taxon>
        <taxon>Vertebrata</taxon>
        <taxon>Euteleostomi</taxon>
        <taxon>Actinopterygii</taxon>
        <taxon>Neopterygii</taxon>
        <taxon>Teleostei</taxon>
        <taxon>Anguilliformes</taxon>
        <taxon>Anguillidae</taxon>
        <taxon>Anguilla</taxon>
    </lineage>
</organism>
<evidence type="ECO:0000256" key="6">
    <source>
        <dbReference type="SAM" id="Coils"/>
    </source>
</evidence>
<feature type="region of interest" description="Disordered" evidence="7">
    <location>
        <begin position="132"/>
        <end position="151"/>
    </location>
</feature>
<feature type="domain" description="C2H2-type" evidence="8">
    <location>
        <begin position="369"/>
        <end position="396"/>
    </location>
</feature>
<dbReference type="FunFam" id="3.30.160.60:FF:000290">
    <property type="entry name" value="Zinc finger protein 697 isoform X1"/>
    <property type="match status" value="1"/>
</dbReference>
<keyword evidence="4" id="KW-0862">Zinc</keyword>
<accession>A0A9D3LQN8</accession>
<reference evidence="9" key="1">
    <citation type="submission" date="2021-01" db="EMBL/GenBank/DDBJ databases">
        <title>A chromosome-scale assembly of European eel, Anguilla anguilla.</title>
        <authorList>
            <person name="Henkel C."/>
            <person name="Jong-Raadsen S.A."/>
            <person name="Dufour S."/>
            <person name="Weltzien F.-A."/>
            <person name="Palstra A.P."/>
            <person name="Pelster B."/>
            <person name="Spaink H.P."/>
            <person name="Van Den Thillart G.E."/>
            <person name="Jansen H."/>
            <person name="Zahm M."/>
            <person name="Klopp C."/>
            <person name="Cedric C."/>
            <person name="Louis A."/>
            <person name="Berthelot C."/>
            <person name="Parey E."/>
            <person name="Roest Crollius H."/>
            <person name="Montfort J."/>
            <person name="Robinson-Rechavi M."/>
            <person name="Bucao C."/>
            <person name="Bouchez O."/>
            <person name="Gislard M."/>
            <person name="Lluch J."/>
            <person name="Milhes M."/>
            <person name="Lampietro C."/>
            <person name="Lopez Roques C."/>
            <person name="Donnadieu C."/>
            <person name="Braasch I."/>
            <person name="Desvignes T."/>
            <person name="Postlethwait J."/>
            <person name="Bobe J."/>
            <person name="Guiguen Y."/>
            <person name="Dirks R."/>
        </authorList>
    </citation>
    <scope>NUCLEOTIDE SEQUENCE</scope>
    <source>
        <strain evidence="9">Tag_6206</strain>
        <tissue evidence="9">Liver</tissue>
    </source>
</reference>
<evidence type="ECO:0000256" key="4">
    <source>
        <dbReference type="ARBA" id="ARBA00022833"/>
    </source>
</evidence>
<dbReference type="FunFam" id="3.30.160.60:FF:002460">
    <property type="entry name" value="Zgc:174574"/>
    <property type="match status" value="1"/>
</dbReference>
<evidence type="ECO:0000256" key="5">
    <source>
        <dbReference type="PROSITE-ProRule" id="PRU00042"/>
    </source>
</evidence>
<feature type="domain" description="C2H2-type" evidence="8">
    <location>
        <begin position="509"/>
        <end position="536"/>
    </location>
</feature>
<feature type="domain" description="C2H2-type" evidence="8">
    <location>
        <begin position="537"/>
        <end position="564"/>
    </location>
</feature>
<keyword evidence="10" id="KW-1185">Reference proteome</keyword>
<sequence>MSKSKNLKTFLESSLNEIFKATVNDILESVEETLVEYQGRIQRIETENEDLKRRLQERDGEQDAVELKAELKSSALHVPESPRADFPHESSTKPAAVSIQKQVIQSTLNDGKLGPVERRRYKPRSRDGVLYKAEPQSGRSPHAQRLPRSECAKKAAGATASVLKYEYVKNELDLESSCAMDLSRAQSPLNLATRPIKTESGEPGCAGTEHFADLLHSPHRTDPDAPDSDCDVRVTIVSDSHMTAEDDVEGLGQSEPEEHEGRQSEAECDAISPGFCEPEFVPKDLFLQGYPGMGPAGDEDGPGSSSADGRRPGGLPYATDASDPAPNLDPSEFGRTPEGLYHCSLCEKTFTRLGSLNIHLRSHSGEKAHCCGHCGKRFGRADLLKSHKRTHTGERPYSCNLCGKSYGHTGQLRIHKRVHTGERPYSCPHCSKRFSEHNQLKVHLRTHTGERPYSCAVCGKTFSNAGNLRIHQRIHTGEKPYCCGQCGKRFNGMGDLKTHYRVHTGERPYHCDLCEKTFSQAGHLTIHKRMHTGEKPYSCAECGKKFSVASSLKLHLRTHTGEKLYGCSFCGKSFSRAGHLKRHEQVHTKEKLYACARCGKSYSDQSTLKKHLKVHAGDEPFTQSEESTSGTDAPGGQRHTQPEQL</sequence>
<feature type="region of interest" description="Disordered" evidence="7">
    <location>
        <begin position="72"/>
        <end position="99"/>
    </location>
</feature>
<keyword evidence="6" id="KW-0175">Coiled coil</keyword>
<protein>
    <recommendedName>
        <fullName evidence="8">C2H2-type domain-containing protein</fullName>
    </recommendedName>
</protein>
<feature type="region of interest" description="Disordered" evidence="7">
    <location>
        <begin position="613"/>
        <end position="645"/>
    </location>
</feature>
<evidence type="ECO:0000259" key="8">
    <source>
        <dbReference type="PROSITE" id="PS50157"/>
    </source>
</evidence>
<feature type="coiled-coil region" evidence="6">
    <location>
        <begin position="27"/>
        <end position="61"/>
    </location>
</feature>
<dbReference type="Gene3D" id="3.30.160.60">
    <property type="entry name" value="Classic Zinc Finger"/>
    <property type="match status" value="10"/>
</dbReference>
<keyword evidence="2" id="KW-0677">Repeat</keyword>
<keyword evidence="1" id="KW-0479">Metal-binding</keyword>
<dbReference type="GO" id="GO:0000978">
    <property type="term" value="F:RNA polymerase II cis-regulatory region sequence-specific DNA binding"/>
    <property type="evidence" value="ECO:0007669"/>
    <property type="project" value="TreeGrafter"/>
</dbReference>
<feature type="compositionally biased region" description="Basic and acidic residues" evidence="7">
    <location>
        <begin position="80"/>
        <end position="91"/>
    </location>
</feature>
<dbReference type="InterPro" id="IPR013087">
    <property type="entry name" value="Znf_C2H2_type"/>
</dbReference>
<feature type="region of interest" description="Disordered" evidence="7">
    <location>
        <begin position="287"/>
        <end position="333"/>
    </location>
</feature>
<dbReference type="AlphaFoldDB" id="A0A9D3LQN8"/>
<proteinExistence type="predicted"/>
<name>A0A9D3LQN8_ANGAN</name>
<gene>
    <name evidence="9" type="ORF">ANANG_G00264310</name>
</gene>
<evidence type="ECO:0000256" key="2">
    <source>
        <dbReference type="ARBA" id="ARBA00022737"/>
    </source>
</evidence>
<feature type="domain" description="C2H2-type" evidence="8">
    <location>
        <begin position="481"/>
        <end position="508"/>
    </location>
</feature>
<dbReference type="FunFam" id="3.30.160.60:FF:002343">
    <property type="entry name" value="Zinc finger protein 33A"/>
    <property type="match status" value="5"/>
</dbReference>
<dbReference type="SMART" id="SM00355">
    <property type="entry name" value="ZnF_C2H2"/>
    <property type="match status" value="10"/>
</dbReference>
<dbReference type="SUPFAM" id="SSF57667">
    <property type="entry name" value="beta-beta-alpha zinc fingers"/>
    <property type="match status" value="6"/>
</dbReference>
<feature type="compositionally biased region" description="Polar residues" evidence="7">
    <location>
        <begin position="621"/>
        <end position="631"/>
    </location>
</feature>
<dbReference type="PROSITE" id="PS50157">
    <property type="entry name" value="ZINC_FINGER_C2H2_2"/>
    <property type="match status" value="10"/>
</dbReference>
<dbReference type="InterPro" id="IPR036236">
    <property type="entry name" value="Znf_C2H2_sf"/>
</dbReference>
<dbReference type="FunFam" id="3.30.160.60:FF:000358">
    <property type="entry name" value="zinc finger protein 24"/>
    <property type="match status" value="2"/>
</dbReference>
<dbReference type="FunFam" id="3.30.160.60:FF:000065">
    <property type="entry name" value="B-cell CLL/lymphoma 6, member B"/>
    <property type="match status" value="1"/>
</dbReference>
<evidence type="ECO:0000256" key="3">
    <source>
        <dbReference type="ARBA" id="ARBA00022771"/>
    </source>
</evidence>